<evidence type="ECO:0000256" key="5">
    <source>
        <dbReference type="ARBA" id="ARBA00023002"/>
    </source>
</evidence>
<dbReference type="Gene3D" id="3.10.20.30">
    <property type="match status" value="1"/>
</dbReference>
<keyword evidence="2" id="KW-0285">Flavoprotein</keyword>
<dbReference type="InterPro" id="IPR036010">
    <property type="entry name" value="2Fe-2S_ferredoxin-like_sf"/>
</dbReference>
<accession>A0A1H1ZJB0</accession>
<keyword evidence="6" id="KW-0408">Iron</keyword>
<evidence type="ECO:0000256" key="7">
    <source>
        <dbReference type="ARBA" id="ARBA00023014"/>
    </source>
</evidence>
<dbReference type="AlphaFoldDB" id="A0A1H1ZJB0"/>
<dbReference type="PRINTS" id="PR00409">
    <property type="entry name" value="PHDIOXRDTASE"/>
</dbReference>
<dbReference type="GO" id="GO:0046872">
    <property type="term" value="F:metal ion binding"/>
    <property type="evidence" value="ECO:0007669"/>
    <property type="project" value="UniProtKB-KW"/>
</dbReference>
<dbReference type="InterPro" id="IPR050415">
    <property type="entry name" value="MRET"/>
</dbReference>
<feature type="domain" description="2Fe-2S ferredoxin-type" evidence="8">
    <location>
        <begin position="223"/>
        <end position="310"/>
    </location>
</feature>
<evidence type="ECO:0000256" key="3">
    <source>
        <dbReference type="ARBA" id="ARBA00022714"/>
    </source>
</evidence>
<evidence type="ECO:0000259" key="8">
    <source>
        <dbReference type="PROSITE" id="PS51085"/>
    </source>
</evidence>
<dbReference type="PROSITE" id="PS00197">
    <property type="entry name" value="2FE2S_FER_1"/>
    <property type="match status" value="1"/>
</dbReference>
<organism evidence="10 11">
    <name type="scientific">Actinoplanes derwentensis</name>
    <dbReference type="NCBI Taxonomy" id="113562"/>
    <lineage>
        <taxon>Bacteria</taxon>
        <taxon>Bacillati</taxon>
        <taxon>Actinomycetota</taxon>
        <taxon>Actinomycetes</taxon>
        <taxon>Micromonosporales</taxon>
        <taxon>Micromonosporaceae</taxon>
        <taxon>Actinoplanes</taxon>
    </lineage>
</organism>
<dbReference type="CDD" id="cd00207">
    <property type="entry name" value="fer2"/>
    <property type="match status" value="1"/>
</dbReference>
<keyword evidence="5" id="KW-0560">Oxidoreductase</keyword>
<evidence type="ECO:0000259" key="9">
    <source>
        <dbReference type="PROSITE" id="PS51384"/>
    </source>
</evidence>
<dbReference type="GO" id="GO:0051537">
    <property type="term" value="F:2 iron, 2 sulfur cluster binding"/>
    <property type="evidence" value="ECO:0007669"/>
    <property type="project" value="UniProtKB-KW"/>
</dbReference>
<feature type="domain" description="FAD-binding FR-type" evidence="9">
    <location>
        <begin position="1"/>
        <end position="100"/>
    </location>
</feature>
<dbReference type="GO" id="GO:0016491">
    <property type="term" value="F:oxidoreductase activity"/>
    <property type="evidence" value="ECO:0007669"/>
    <property type="project" value="UniProtKB-KW"/>
</dbReference>
<dbReference type="PROSITE" id="PS51085">
    <property type="entry name" value="2FE2S_FER_2"/>
    <property type="match status" value="1"/>
</dbReference>
<dbReference type="OrthoDB" id="9796486at2"/>
<evidence type="ECO:0000256" key="6">
    <source>
        <dbReference type="ARBA" id="ARBA00023004"/>
    </source>
</evidence>
<dbReference type="CDD" id="cd06185">
    <property type="entry name" value="PDR_like"/>
    <property type="match status" value="1"/>
</dbReference>
<dbReference type="PANTHER" id="PTHR47354:SF1">
    <property type="entry name" value="CARNITINE MONOOXYGENASE REDUCTASE SUBUNIT"/>
    <property type="match status" value="1"/>
</dbReference>
<keyword evidence="4" id="KW-0479">Metal-binding</keyword>
<reference evidence="10 11" key="1">
    <citation type="submission" date="2016-10" db="EMBL/GenBank/DDBJ databases">
        <authorList>
            <person name="de Groot N.N."/>
        </authorList>
    </citation>
    <scope>NUCLEOTIDE SEQUENCE [LARGE SCALE GENOMIC DNA]</scope>
    <source>
        <strain evidence="10 11">DSM 43941</strain>
    </source>
</reference>
<gene>
    <name evidence="10" type="ORF">SAMN04489716_3332</name>
</gene>
<dbReference type="Pfam" id="PF00111">
    <property type="entry name" value="Fer2"/>
    <property type="match status" value="1"/>
</dbReference>
<dbReference type="PROSITE" id="PS51384">
    <property type="entry name" value="FAD_FR"/>
    <property type="match status" value="1"/>
</dbReference>
<dbReference type="RefSeq" id="WP_092545475.1">
    <property type="nucleotide sequence ID" value="NZ_BOMJ01000005.1"/>
</dbReference>
<dbReference type="InterPro" id="IPR012675">
    <property type="entry name" value="Beta-grasp_dom_sf"/>
</dbReference>
<evidence type="ECO:0000313" key="10">
    <source>
        <dbReference type="EMBL" id="SDT33296.1"/>
    </source>
</evidence>
<proteinExistence type="predicted"/>
<dbReference type="InterPro" id="IPR017938">
    <property type="entry name" value="Riboflavin_synthase-like_b-brl"/>
</dbReference>
<keyword evidence="11" id="KW-1185">Reference proteome</keyword>
<dbReference type="STRING" id="113562.SAMN04489716_3332"/>
<dbReference type="InterPro" id="IPR006058">
    <property type="entry name" value="2Fe2S_fd_BS"/>
</dbReference>
<protein>
    <submittedName>
        <fullName evidence="10">Ferredoxin-NADP reductase</fullName>
    </submittedName>
</protein>
<dbReference type="InterPro" id="IPR001041">
    <property type="entry name" value="2Fe-2S_ferredoxin-type"/>
</dbReference>
<dbReference type="SUPFAM" id="SSF63380">
    <property type="entry name" value="Riboflavin synthase domain-like"/>
    <property type="match status" value="1"/>
</dbReference>
<evidence type="ECO:0000256" key="1">
    <source>
        <dbReference type="ARBA" id="ARBA00001974"/>
    </source>
</evidence>
<dbReference type="Gene3D" id="2.40.30.10">
    <property type="entry name" value="Translation factors"/>
    <property type="match status" value="1"/>
</dbReference>
<evidence type="ECO:0000256" key="4">
    <source>
        <dbReference type="ARBA" id="ARBA00022723"/>
    </source>
</evidence>
<dbReference type="SUPFAM" id="SSF54292">
    <property type="entry name" value="2Fe-2S ferredoxin-like"/>
    <property type="match status" value="1"/>
</dbReference>
<dbReference type="Proteomes" id="UP000198688">
    <property type="component" value="Chromosome I"/>
</dbReference>
<dbReference type="InterPro" id="IPR017927">
    <property type="entry name" value="FAD-bd_FR_type"/>
</dbReference>
<evidence type="ECO:0000313" key="11">
    <source>
        <dbReference type="Proteomes" id="UP000198688"/>
    </source>
</evidence>
<dbReference type="EMBL" id="LT629758">
    <property type="protein sequence ID" value="SDT33296.1"/>
    <property type="molecule type" value="Genomic_DNA"/>
</dbReference>
<name>A0A1H1ZJB0_9ACTN</name>
<dbReference type="PANTHER" id="PTHR47354">
    <property type="entry name" value="NADH OXIDOREDUCTASE HCR"/>
    <property type="match status" value="1"/>
</dbReference>
<sequence>MRELMVRGLVLEADDVLTVDLVDPAGAVLPDWAPGAHVDLVVSDGSVRQYSLCGVPGGESLTIAVRHDPAGKGGSGWVHRTVRPGDRVTMRGVKNHFALEDAPEVVLIAGGVGITPLLPMAEELARGSRAWRLAYVGRKAATMPFVGRVRALGSPAAIHETAVSGRPSMGDLLAGVTSETLVYVCGPASLIEAVEKTLEAEGRGDCLRAEYFEAPELEVAEPGSFTLRLEKSGLELAVPAGRSALEVVTEAGIDVLSDCEEGICGTCDTRVLAGEVDHRDHVLTRSEKAANNCMMLCVSRAAGPRLVIDL</sequence>
<dbReference type="InterPro" id="IPR039261">
    <property type="entry name" value="FNR_nucleotide-bd"/>
</dbReference>
<comment type="cofactor">
    <cofactor evidence="1">
        <name>FAD</name>
        <dbReference type="ChEBI" id="CHEBI:57692"/>
    </cofactor>
</comment>
<evidence type="ECO:0000256" key="2">
    <source>
        <dbReference type="ARBA" id="ARBA00022630"/>
    </source>
</evidence>
<keyword evidence="3" id="KW-0001">2Fe-2S</keyword>
<dbReference type="Gene3D" id="3.40.50.80">
    <property type="entry name" value="Nucleotide-binding domain of ferredoxin-NADP reductase (FNR) module"/>
    <property type="match status" value="1"/>
</dbReference>
<dbReference type="SUPFAM" id="SSF52343">
    <property type="entry name" value="Ferredoxin reductase-like, C-terminal NADP-linked domain"/>
    <property type="match status" value="1"/>
</dbReference>
<keyword evidence="7" id="KW-0411">Iron-sulfur</keyword>